<proteinExistence type="predicted"/>
<evidence type="ECO:0000313" key="4">
    <source>
        <dbReference type="Proteomes" id="UP000236291"/>
    </source>
</evidence>
<keyword evidence="2" id="KW-0812">Transmembrane</keyword>
<dbReference type="AlphaFoldDB" id="A0A2K3MTX5"/>
<evidence type="ECO:0000313" key="3">
    <source>
        <dbReference type="EMBL" id="PNX94278.1"/>
    </source>
</evidence>
<evidence type="ECO:0000256" key="2">
    <source>
        <dbReference type="SAM" id="Phobius"/>
    </source>
</evidence>
<reference evidence="3 4" key="2">
    <citation type="journal article" date="2017" name="Front. Plant Sci.">
        <title>Gene Classification and Mining of Molecular Markers Useful in Red Clover (Trifolium pratense) Breeding.</title>
        <authorList>
            <person name="Istvanek J."/>
            <person name="Dluhosova J."/>
            <person name="Dluhos P."/>
            <person name="Patkova L."/>
            <person name="Nedelnik J."/>
            <person name="Repkova J."/>
        </authorList>
    </citation>
    <scope>NUCLEOTIDE SEQUENCE [LARGE SCALE GENOMIC DNA]</scope>
    <source>
        <strain evidence="4">cv. Tatra</strain>
        <tissue evidence="3">Young leaves</tissue>
    </source>
</reference>
<dbReference type="InterPro" id="IPR019389">
    <property type="entry name" value="Selenoprotein_T"/>
</dbReference>
<accession>A0A2K3MTX5</accession>
<reference evidence="3 4" key="1">
    <citation type="journal article" date="2014" name="Am. J. Bot.">
        <title>Genome assembly and annotation for red clover (Trifolium pratense; Fabaceae).</title>
        <authorList>
            <person name="Istvanek J."/>
            <person name="Jaros M."/>
            <person name="Krenek A."/>
            <person name="Repkova J."/>
        </authorList>
    </citation>
    <scope>NUCLEOTIDE SEQUENCE [LARGE SCALE GENOMIC DNA]</scope>
    <source>
        <strain evidence="4">cv. Tatra</strain>
        <tissue evidence="3">Young leaves</tissue>
    </source>
</reference>
<dbReference type="EMBL" id="ASHM01012324">
    <property type="protein sequence ID" value="PNX94278.1"/>
    <property type="molecule type" value="Genomic_DNA"/>
</dbReference>
<organism evidence="3 4">
    <name type="scientific">Trifolium pratense</name>
    <name type="common">Red clover</name>
    <dbReference type="NCBI Taxonomy" id="57577"/>
    <lineage>
        <taxon>Eukaryota</taxon>
        <taxon>Viridiplantae</taxon>
        <taxon>Streptophyta</taxon>
        <taxon>Embryophyta</taxon>
        <taxon>Tracheophyta</taxon>
        <taxon>Spermatophyta</taxon>
        <taxon>Magnoliopsida</taxon>
        <taxon>eudicotyledons</taxon>
        <taxon>Gunneridae</taxon>
        <taxon>Pentapetalae</taxon>
        <taxon>rosids</taxon>
        <taxon>fabids</taxon>
        <taxon>Fabales</taxon>
        <taxon>Fabaceae</taxon>
        <taxon>Papilionoideae</taxon>
        <taxon>50 kb inversion clade</taxon>
        <taxon>NPAAA clade</taxon>
        <taxon>Hologalegina</taxon>
        <taxon>IRL clade</taxon>
        <taxon>Trifolieae</taxon>
        <taxon>Trifolium</taxon>
    </lineage>
</organism>
<protein>
    <submittedName>
        <fullName evidence="3">SelT-like protein</fullName>
    </submittedName>
</protein>
<keyword evidence="2" id="KW-1133">Transmembrane helix</keyword>
<feature type="compositionally biased region" description="Low complexity" evidence="1">
    <location>
        <begin position="44"/>
        <end position="54"/>
    </location>
</feature>
<comment type="caution">
    <text evidence="3">The sequence shown here is derived from an EMBL/GenBank/DDBJ whole genome shotgun (WGS) entry which is preliminary data.</text>
</comment>
<dbReference type="ExpressionAtlas" id="A0A2K3MTX5">
    <property type="expression patterns" value="baseline"/>
</dbReference>
<dbReference type="PANTHER" id="PTHR13544:SF0">
    <property type="entry name" value="THIOREDOXIN REDUCTASE-LIKE SELENOPROTEIN T"/>
    <property type="match status" value="1"/>
</dbReference>
<feature type="region of interest" description="Disordered" evidence="1">
    <location>
        <begin position="28"/>
        <end position="68"/>
    </location>
</feature>
<gene>
    <name evidence="3" type="ORF">L195_g017451</name>
</gene>
<dbReference type="Proteomes" id="UP000236291">
    <property type="component" value="Unassembled WGS sequence"/>
</dbReference>
<dbReference type="GO" id="GO:0004791">
    <property type="term" value="F:thioredoxin-disulfide reductase (NADPH) activity"/>
    <property type="evidence" value="ECO:0007669"/>
    <property type="project" value="TreeGrafter"/>
</dbReference>
<dbReference type="PANTHER" id="PTHR13544">
    <property type="entry name" value="SELENOPROTEIN T"/>
    <property type="match status" value="1"/>
</dbReference>
<sequence length="93" mass="10195">MDRTQILLVGLPIFLFCTDIFNLFTTSPPPKSTHHNHNHPIPQPQQQSHLQQPLDFPTQKQNGIGPIGGVGPVGVGNTVSIDFCTSCSYKFVP</sequence>
<name>A0A2K3MTX5_TRIPR</name>
<feature type="transmembrane region" description="Helical" evidence="2">
    <location>
        <begin position="6"/>
        <end position="24"/>
    </location>
</feature>
<dbReference type="GO" id="GO:0045454">
    <property type="term" value="P:cell redox homeostasis"/>
    <property type="evidence" value="ECO:0007669"/>
    <property type="project" value="TreeGrafter"/>
</dbReference>
<keyword evidence="2" id="KW-0472">Membrane</keyword>
<evidence type="ECO:0000256" key="1">
    <source>
        <dbReference type="SAM" id="MobiDB-lite"/>
    </source>
</evidence>
<dbReference type="GO" id="GO:0005789">
    <property type="term" value="C:endoplasmic reticulum membrane"/>
    <property type="evidence" value="ECO:0007669"/>
    <property type="project" value="TreeGrafter"/>
</dbReference>